<evidence type="ECO:0000256" key="1">
    <source>
        <dbReference type="ARBA" id="ARBA00004442"/>
    </source>
</evidence>
<dbReference type="Proteomes" id="UP000886069">
    <property type="component" value="Unassembled WGS sequence"/>
</dbReference>
<dbReference type="AlphaFoldDB" id="A0A7V2AV11"/>
<dbReference type="InterPro" id="IPR003423">
    <property type="entry name" value="OMP_efflux"/>
</dbReference>
<keyword evidence="5" id="KW-0812">Transmembrane</keyword>
<keyword evidence="7" id="KW-0998">Cell outer membrane</keyword>
<evidence type="ECO:0000256" key="4">
    <source>
        <dbReference type="ARBA" id="ARBA00022452"/>
    </source>
</evidence>
<protein>
    <submittedName>
        <fullName evidence="8">TolC family protein</fullName>
    </submittedName>
</protein>
<comment type="similarity">
    <text evidence="2">Belongs to the outer membrane factor (OMF) (TC 1.B.17) family.</text>
</comment>
<dbReference type="GO" id="GO:0015562">
    <property type="term" value="F:efflux transmembrane transporter activity"/>
    <property type="evidence" value="ECO:0007669"/>
    <property type="project" value="InterPro"/>
</dbReference>
<keyword evidence="4" id="KW-1134">Transmembrane beta strand</keyword>
<evidence type="ECO:0000256" key="6">
    <source>
        <dbReference type="ARBA" id="ARBA00023136"/>
    </source>
</evidence>
<evidence type="ECO:0000256" key="3">
    <source>
        <dbReference type="ARBA" id="ARBA00022448"/>
    </source>
</evidence>
<accession>A0A7V2AV11</accession>
<dbReference type="PANTHER" id="PTHR30026:SF20">
    <property type="entry name" value="OUTER MEMBRANE PROTEIN TOLC"/>
    <property type="match status" value="1"/>
</dbReference>
<name>A0A7V2AV11_UNCEI</name>
<comment type="subcellular location">
    <subcellularLocation>
        <location evidence="1">Cell outer membrane</location>
    </subcellularLocation>
</comment>
<dbReference type="InterPro" id="IPR051906">
    <property type="entry name" value="TolC-like"/>
</dbReference>
<feature type="non-terminal residue" evidence="8">
    <location>
        <position position="1"/>
    </location>
</feature>
<dbReference type="PANTHER" id="PTHR30026">
    <property type="entry name" value="OUTER MEMBRANE PROTEIN TOLC"/>
    <property type="match status" value="1"/>
</dbReference>
<evidence type="ECO:0000256" key="2">
    <source>
        <dbReference type="ARBA" id="ARBA00007613"/>
    </source>
</evidence>
<dbReference type="Pfam" id="PF02321">
    <property type="entry name" value="OEP"/>
    <property type="match status" value="1"/>
</dbReference>
<comment type="caution">
    <text evidence="8">The sequence shown here is derived from an EMBL/GenBank/DDBJ whole genome shotgun (WGS) entry which is preliminary data.</text>
</comment>
<organism evidence="8">
    <name type="scientific">Eiseniibacteriota bacterium</name>
    <dbReference type="NCBI Taxonomy" id="2212470"/>
    <lineage>
        <taxon>Bacteria</taxon>
        <taxon>Candidatus Eiseniibacteriota</taxon>
    </lineage>
</organism>
<dbReference type="EMBL" id="DSEC01000339">
    <property type="protein sequence ID" value="HER43768.1"/>
    <property type="molecule type" value="Genomic_DNA"/>
</dbReference>
<proteinExistence type="inferred from homology"/>
<sequence>LSSEAAWNDTKVSLANALDRFKYLIGLPIDDDIDIATDIAFSPVGVDMDFAVRHGLETRMELRSQEISIMEAYNNVIRAGTTNEFRGDLSLVWGSSGTNPDFQNIYEKRIDEQSVSVSFDIPIWDWGQKKNNIRASEIGLESEKLRLEEDRTGIIMDIRESCRALDNLVQQVEIARRRVESAEKTYDINLEKYQNGDLTSQLLGDYRQTLSSAKLSEIRTLIEYKLQLLDLKIKTLWDFENDRPVVTLTAQKSDKE</sequence>
<reference evidence="8" key="1">
    <citation type="journal article" date="2020" name="mSystems">
        <title>Genome- and Community-Level Interaction Insights into Carbon Utilization and Element Cycling Functions of Hydrothermarchaeota in Hydrothermal Sediment.</title>
        <authorList>
            <person name="Zhou Z."/>
            <person name="Liu Y."/>
            <person name="Xu W."/>
            <person name="Pan J."/>
            <person name="Luo Z.H."/>
            <person name="Li M."/>
        </authorList>
    </citation>
    <scope>NUCLEOTIDE SEQUENCE [LARGE SCALE GENOMIC DNA]</scope>
    <source>
        <strain evidence="8">SpSt-1233</strain>
    </source>
</reference>
<keyword evidence="6" id="KW-0472">Membrane</keyword>
<gene>
    <name evidence="8" type="ORF">ENO08_04845</name>
</gene>
<dbReference type="SUPFAM" id="SSF56954">
    <property type="entry name" value="Outer membrane efflux proteins (OEP)"/>
    <property type="match status" value="1"/>
</dbReference>
<evidence type="ECO:0000256" key="7">
    <source>
        <dbReference type="ARBA" id="ARBA00023237"/>
    </source>
</evidence>
<dbReference type="GO" id="GO:1990281">
    <property type="term" value="C:efflux pump complex"/>
    <property type="evidence" value="ECO:0007669"/>
    <property type="project" value="TreeGrafter"/>
</dbReference>
<evidence type="ECO:0000256" key="5">
    <source>
        <dbReference type="ARBA" id="ARBA00022692"/>
    </source>
</evidence>
<dbReference type="Gene3D" id="1.20.1600.10">
    <property type="entry name" value="Outer membrane efflux proteins (OEP)"/>
    <property type="match status" value="1"/>
</dbReference>
<keyword evidence="3" id="KW-0813">Transport</keyword>
<dbReference type="GO" id="GO:0015288">
    <property type="term" value="F:porin activity"/>
    <property type="evidence" value="ECO:0007669"/>
    <property type="project" value="TreeGrafter"/>
</dbReference>
<evidence type="ECO:0000313" key="8">
    <source>
        <dbReference type="EMBL" id="HER43768.1"/>
    </source>
</evidence>
<dbReference type="GO" id="GO:0009279">
    <property type="term" value="C:cell outer membrane"/>
    <property type="evidence" value="ECO:0007669"/>
    <property type="project" value="UniProtKB-SubCell"/>
</dbReference>